<evidence type="ECO:0000313" key="2">
    <source>
        <dbReference type="EMBL" id="MDV6229069.1"/>
    </source>
</evidence>
<dbReference type="Proteomes" id="UP001185899">
    <property type="component" value="Unassembled WGS sequence"/>
</dbReference>
<dbReference type="EMBL" id="JAWLKE010000001">
    <property type="protein sequence ID" value="MDV6229069.1"/>
    <property type="molecule type" value="Genomic_DNA"/>
</dbReference>
<evidence type="ECO:0000256" key="1">
    <source>
        <dbReference type="SAM" id="MobiDB-lite"/>
    </source>
</evidence>
<feature type="region of interest" description="Disordered" evidence="1">
    <location>
        <begin position="51"/>
        <end position="80"/>
    </location>
</feature>
<sequence length="80" mass="8554">MKKSGRPVVHDRAKGVTVMAEWIKKMEENAKGLIAEAEQELTALEGVDTVDLTADDADDEGGPAPSEAVTSDDAREQITD</sequence>
<evidence type="ECO:0000313" key="3">
    <source>
        <dbReference type="Proteomes" id="UP001185899"/>
    </source>
</evidence>
<dbReference type="RefSeq" id="WP_269593548.1">
    <property type="nucleotide sequence ID" value="NZ_JAWLKE010000001.1"/>
</dbReference>
<keyword evidence="3" id="KW-1185">Reference proteome</keyword>
<proteinExistence type="predicted"/>
<protein>
    <submittedName>
        <fullName evidence="2">Uncharacterized protein</fullName>
    </submittedName>
</protein>
<accession>A0ABU4AS81</accession>
<name>A0ABU4AS81_9NOCA</name>
<organism evidence="2 3">
    <name type="scientific">Rhodococcus cercidiphylli</name>
    <dbReference type="NCBI Taxonomy" id="489916"/>
    <lineage>
        <taxon>Bacteria</taxon>
        <taxon>Bacillati</taxon>
        <taxon>Actinomycetota</taxon>
        <taxon>Actinomycetes</taxon>
        <taxon>Mycobacteriales</taxon>
        <taxon>Nocardiaceae</taxon>
        <taxon>Rhodococcus</taxon>
    </lineage>
</organism>
<comment type="caution">
    <text evidence="2">The sequence shown here is derived from an EMBL/GenBank/DDBJ whole genome shotgun (WGS) entry which is preliminary data.</text>
</comment>
<reference evidence="2 3" key="1">
    <citation type="submission" date="2023-10" db="EMBL/GenBank/DDBJ databases">
        <title>Development of a sustainable strategy for remediation of hydrocarbon-contaminated territories based on the waste exchange concept.</title>
        <authorList>
            <person name="Krivoruchko A."/>
        </authorList>
    </citation>
    <scope>NUCLEOTIDE SEQUENCE [LARGE SCALE GENOMIC DNA]</scope>
    <source>
        <strain evidence="2 3">IEGM 1322</strain>
    </source>
</reference>
<gene>
    <name evidence="2" type="ORF">R3P95_00795</name>
</gene>